<dbReference type="AlphaFoldDB" id="A0ABD2SJK8"/>
<dbReference type="EMBL" id="JBJKTR010000014">
    <property type="protein sequence ID" value="KAL3344060.1"/>
    <property type="molecule type" value="Genomic_DNA"/>
</dbReference>
<keyword evidence="2" id="KW-1185">Reference proteome</keyword>
<evidence type="ECO:0000313" key="2">
    <source>
        <dbReference type="Proteomes" id="UP001627284"/>
    </source>
</evidence>
<proteinExistence type="predicted"/>
<dbReference type="Proteomes" id="UP001627284">
    <property type="component" value="Unassembled WGS sequence"/>
</dbReference>
<name>A0ABD2SJK8_9SOLN</name>
<reference evidence="1 2" key="1">
    <citation type="submission" date="2024-05" db="EMBL/GenBank/DDBJ databases">
        <title>De novo assembly of an allotetraploid wild potato.</title>
        <authorList>
            <person name="Hosaka A.J."/>
        </authorList>
    </citation>
    <scope>NUCLEOTIDE SEQUENCE [LARGE SCALE GENOMIC DNA]</scope>
    <source>
        <tissue evidence="1">Young leaves</tissue>
    </source>
</reference>
<gene>
    <name evidence="1" type="ORF">AABB24_023479</name>
</gene>
<accession>A0ABD2SJK8</accession>
<organism evidence="1 2">
    <name type="scientific">Solanum stoloniferum</name>
    <dbReference type="NCBI Taxonomy" id="62892"/>
    <lineage>
        <taxon>Eukaryota</taxon>
        <taxon>Viridiplantae</taxon>
        <taxon>Streptophyta</taxon>
        <taxon>Embryophyta</taxon>
        <taxon>Tracheophyta</taxon>
        <taxon>Spermatophyta</taxon>
        <taxon>Magnoliopsida</taxon>
        <taxon>eudicotyledons</taxon>
        <taxon>Gunneridae</taxon>
        <taxon>Pentapetalae</taxon>
        <taxon>asterids</taxon>
        <taxon>lamiids</taxon>
        <taxon>Solanales</taxon>
        <taxon>Solanaceae</taxon>
        <taxon>Solanoideae</taxon>
        <taxon>Solaneae</taxon>
        <taxon>Solanum</taxon>
    </lineage>
</organism>
<comment type="caution">
    <text evidence="1">The sequence shown here is derived from an EMBL/GenBank/DDBJ whole genome shotgun (WGS) entry which is preliminary data.</text>
</comment>
<protein>
    <submittedName>
        <fullName evidence="1">Uncharacterized protein</fullName>
    </submittedName>
</protein>
<evidence type="ECO:0000313" key="1">
    <source>
        <dbReference type="EMBL" id="KAL3344060.1"/>
    </source>
</evidence>
<sequence>MGYYLWGKIGQFRGEIRIENLNFFASFQGNSGRDSEILKRRKRGRRRDCYCRCHCFFRILPRFGRCLLEKKTLAYKVRSLGTELGGRRRTRKGSGFGTAVGSLGIVVEN</sequence>